<keyword evidence="1" id="KW-0812">Transmembrane</keyword>
<gene>
    <name evidence="2" type="ORF">TNO010_90080</name>
</gene>
<keyword evidence="1" id="KW-0472">Membrane</keyword>
<evidence type="ECO:0000313" key="3">
    <source>
        <dbReference type="Proteomes" id="UP000490060"/>
    </source>
</evidence>
<feature type="transmembrane region" description="Helical" evidence="1">
    <location>
        <begin position="94"/>
        <end position="112"/>
    </location>
</feature>
<accession>A0A2I2MBV1</accession>
<feature type="transmembrane region" description="Helical" evidence="1">
    <location>
        <begin position="6"/>
        <end position="25"/>
    </location>
</feature>
<proteinExistence type="predicted"/>
<dbReference type="AlphaFoldDB" id="A0A2I2MBV1"/>
<feature type="transmembrane region" description="Helical" evidence="1">
    <location>
        <begin position="54"/>
        <end position="74"/>
    </location>
</feature>
<protein>
    <submittedName>
        <fullName evidence="2">Uncharacterized protein</fullName>
    </submittedName>
</protein>
<feature type="transmembrane region" description="Helical" evidence="1">
    <location>
        <begin position="140"/>
        <end position="157"/>
    </location>
</feature>
<keyword evidence="1" id="KW-1133">Transmembrane helix</keyword>
<dbReference type="EMBL" id="OENE01000055">
    <property type="protein sequence ID" value="SOU90002.1"/>
    <property type="molecule type" value="Genomic_DNA"/>
</dbReference>
<name>A0A2I2MBV1_9FLAO</name>
<reference evidence="2 3" key="1">
    <citation type="submission" date="2017-11" db="EMBL/GenBank/DDBJ databases">
        <authorList>
            <person name="Duchaud E."/>
        </authorList>
    </citation>
    <scope>NUCLEOTIDE SEQUENCE [LARGE SCALE GENOMIC DNA]</scope>
    <source>
        <strain evidence="2 3">TNO010</strain>
    </source>
</reference>
<evidence type="ECO:0000313" key="2">
    <source>
        <dbReference type="EMBL" id="SOU90002.1"/>
    </source>
</evidence>
<organism evidence="2 3">
    <name type="scientific">Tenacibaculum finnmarkense genomovar ulcerans</name>
    <dbReference type="NCBI Taxonomy" id="2781388"/>
    <lineage>
        <taxon>Bacteria</taxon>
        <taxon>Pseudomonadati</taxon>
        <taxon>Bacteroidota</taxon>
        <taxon>Flavobacteriia</taxon>
        <taxon>Flavobacteriales</taxon>
        <taxon>Flavobacteriaceae</taxon>
        <taxon>Tenacibaculum</taxon>
        <taxon>Tenacibaculum finnmarkense</taxon>
    </lineage>
</organism>
<feature type="transmembrane region" description="Helical" evidence="1">
    <location>
        <begin position="209"/>
        <end position="235"/>
    </location>
</feature>
<feature type="transmembrane region" description="Helical" evidence="1">
    <location>
        <begin position="241"/>
        <end position="259"/>
    </location>
</feature>
<evidence type="ECO:0000256" key="1">
    <source>
        <dbReference type="SAM" id="Phobius"/>
    </source>
</evidence>
<feature type="transmembrane region" description="Helical" evidence="1">
    <location>
        <begin position="169"/>
        <end position="188"/>
    </location>
</feature>
<dbReference type="Proteomes" id="UP000490060">
    <property type="component" value="Unassembled WGS sequence"/>
</dbReference>
<sequence>MYVVFSSFIIFIMVVVFKKVSISHAEINTFKFSVKNEEDIEHQQIVKKNSRFNIVVYACLIGIAVLNILFYGVGSAQNETTYFNYLLNGIQFQVVSSILFIILSVLNPFIVFPEDIIQRITQEKRSGILRYVIVNNSKSMAIRIFLSVLLITFFVYKKWLVIIPFLPEYLILQGINIMILLFIFKNIYIMKMHPIIFFRLNIVKFAKGVLYITIFTFVLIPLVPFTMMTLIVLGIDERNFSIWPLLFIVFNSLLMVLELKTSNLK</sequence>